<dbReference type="RefSeq" id="XP_019040109.1">
    <property type="nucleotide sequence ID" value="XM_019183181.1"/>
</dbReference>
<organism evidence="4 5">
    <name type="scientific">Wickerhamomyces anomalus (strain ATCC 58044 / CBS 1984 / NCYC 433 / NRRL Y-366-8)</name>
    <name type="common">Yeast</name>
    <name type="synonym">Hansenula anomala</name>
    <dbReference type="NCBI Taxonomy" id="683960"/>
    <lineage>
        <taxon>Eukaryota</taxon>
        <taxon>Fungi</taxon>
        <taxon>Dikarya</taxon>
        <taxon>Ascomycota</taxon>
        <taxon>Saccharomycotina</taxon>
        <taxon>Saccharomycetes</taxon>
        <taxon>Phaffomycetales</taxon>
        <taxon>Wickerhamomycetaceae</taxon>
        <taxon>Wickerhamomyces</taxon>
    </lineage>
</organism>
<dbReference type="OrthoDB" id="447314at2759"/>
<keyword evidence="2" id="KW-0732">Signal</keyword>
<gene>
    <name evidence="4" type="ORF">WICANDRAFT_61461</name>
</gene>
<reference evidence="4 5" key="1">
    <citation type="journal article" date="2016" name="Proc. Natl. Acad. Sci. U.S.A.">
        <title>Comparative genomics of biotechnologically important yeasts.</title>
        <authorList>
            <person name="Riley R."/>
            <person name="Haridas S."/>
            <person name="Wolfe K.H."/>
            <person name="Lopes M.R."/>
            <person name="Hittinger C.T."/>
            <person name="Goeker M."/>
            <person name="Salamov A.A."/>
            <person name="Wisecaver J.H."/>
            <person name="Long T.M."/>
            <person name="Calvey C.H."/>
            <person name="Aerts A.L."/>
            <person name="Barry K.W."/>
            <person name="Choi C."/>
            <person name="Clum A."/>
            <person name="Coughlan A.Y."/>
            <person name="Deshpande S."/>
            <person name="Douglass A.P."/>
            <person name="Hanson S.J."/>
            <person name="Klenk H.-P."/>
            <person name="LaButti K.M."/>
            <person name="Lapidus A."/>
            <person name="Lindquist E.A."/>
            <person name="Lipzen A.M."/>
            <person name="Meier-Kolthoff J.P."/>
            <person name="Ohm R.A."/>
            <person name="Otillar R.P."/>
            <person name="Pangilinan J.L."/>
            <person name="Peng Y."/>
            <person name="Rokas A."/>
            <person name="Rosa C.A."/>
            <person name="Scheuner C."/>
            <person name="Sibirny A.A."/>
            <person name="Slot J.C."/>
            <person name="Stielow J.B."/>
            <person name="Sun H."/>
            <person name="Kurtzman C.P."/>
            <person name="Blackwell M."/>
            <person name="Grigoriev I.V."/>
            <person name="Jeffries T.W."/>
        </authorList>
    </citation>
    <scope>NUCLEOTIDE SEQUENCE [LARGE SCALE GENOMIC DNA]</scope>
    <source>
        <strain evidence="5">ATCC 58044 / CBS 1984 / NCYC 433 / NRRL Y-366-8</strain>
    </source>
</reference>
<dbReference type="InterPro" id="IPR018559">
    <property type="entry name" value="DUF2015"/>
</dbReference>
<dbReference type="PANTHER" id="PTHR28023:SF1">
    <property type="entry name" value="UPF0357 PROTEIN YCL012C"/>
    <property type="match status" value="1"/>
</dbReference>
<evidence type="ECO:0000256" key="1">
    <source>
        <dbReference type="ARBA" id="ARBA00008325"/>
    </source>
</evidence>
<evidence type="ECO:0000256" key="3">
    <source>
        <dbReference type="SAM" id="Phobius"/>
    </source>
</evidence>
<keyword evidence="3" id="KW-1133">Transmembrane helix</keyword>
<keyword evidence="5" id="KW-1185">Reference proteome</keyword>
<sequence>MLVGKFHIGGGILLIIVILILFHLRERWLPKLRVWLGKRRIRLDGYSHLPSFQRDIESGLTSSNFDLVMNNSGDTRKGLDENAKSKILKIMEDNPGLSFDEARLKYTREELSKNQIGPDGIPLDPRTVTFGK</sequence>
<accession>A0A1E3P7J0</accession>
<evidence type="ECO:0000313" key="5">
    <source>
        <dbReference type="Proteomes" id="UP000094112"/>
    </source>
</evidence>
<dbReference type="PANTHER" id="PTHR28023">
    <property type="entry name" value="UPF0357 PROTEIN YCL012C"/>
    <property type="match status" value="1"/>
</dbReference>
<evidence type="ECO:0000313" key="4">
    <source>
        <dbReference type="EMBL" id="ODQ60902.1"/>
    </source>
</evidence>
<dbReference type="Pfam" id="PF09435">
    <property type="entry name" value="DUF2015"/>
    <property type="match status" value="1"/>
</dbReference>
<keyword evidence="3" id="KW-0472">Membrane</keyword>
<feature type="transmembrane region" description="Helical" evidence="3">
    <location>
        <begin position="6"/>
        <end position="24"/>
    </location>
</feature>
<name>A0A1E3P7J0_WICAA</name>
<comment type="similarity">
    <text evidence="1">Belongs to the UPF0357 family.</text>
</comment>
<protein>
    <submittedName>
        <fullName evidence="4">Uncharacterized protein</fullName>
    </submittedName>
</protein>
<proteinExistence type="inferred from homology"/>
<dbReference type="EMBL" id="KV454209">
    <property type="protein sequence ID" value="ODQ60902.1"/>
    <property type="molecule type" value="Genomic_DNA"/>
</dbReference>
<dbReference type="Proteomes" id="UP000094112">
    <property type="component" value="Unassembled WGS sequence"/>
</dbReference>
<evidence type="ECO:0000256" key="2">
    <source>
        <dbReference type="ARBA" id="ARBA00022729"/>
    </source>
</evidence>
<dbReference type="AlphaFoldDB" id="A0A1E3P7J0"/>
<dbReference type="GeneID" id="30200427"/>
<keyword evidence="3" id="KW-0812">Transmembrane</keyword>